<protein>
    <recommendedName>
        <fullName evidence="5">6-hydroxymethyl-7,8-dihydropterin pyrophosphokinase</fullName>
        <shortName evidence="5">HPPK</shortName>
        <ecNumber evidence="5">2.7.6.3</ecNumber>
    </recommendedName>
    <alternativeName>
        <fullName evidence="5">2-amino-4-hydroxy-6-hydroxymethyldihydropteridine pyrophosphokinase</fullName>
    </alternativeName>
    <alternativeName>
        <fullName evidence="5">6-hydroxymethyl-7,8-dihydropterin diphosphokinase</fullName>
        <shortName evidence="5">6-HMPDK</shortName>
    </alternativeName>
    <alternativeName>
        <fullName evidence="5">7,8-dihydro-6-hydroxymethylpterin diphosphokinase</fullName>
    </alternativeName>
    <alternativeName>
        <fullName evidence="5">7,8-dihydro-6-hydroxymethylpterin pyrophosphokinase</fullName>
        <shortName evidence="5">PPPK</shortName>
    </alternativeName>
</protein>
<dbReference type="GO" id="GO:0000287">
    <property type="term" value="F:magnesium ion binding"/>
    <property type="evidence" value="ECO:0007669"/>
    <property type="project" value="UniProtKB-UniRule"/>
</dbReference>
<evidence type="ECO:0000256" key="2">
    <source>
        <dbReference type="ARBA" id="ARBA00022741"/>
    </source>
</evidence>
<dbReference type="GO" id="GO:0004788">
    <property type="term" value="F:thiamine diphosphokinase activity"/>
    <property type="evidence" value="ECO:0007669"/>
    <property type="project" value="InterPro"/>
</dbReference>
<comment type="cofactor">
    <cofactor evidence="5">
        <name>Mg(2+)</name>
        <dbReference type="ChEBI" id="CHEBI:18420"/>
    </cofactor>
</comment>
<proteinExistence type="inferred from homology"/>
<dbReference type="GO" id="GO:0016301">
    <property type="term" value="F:kinase activity"/>
    <property type="evidence" value="ECO:0007669"/>
    <property type="project" value="UniProtKB-KW"/>
</dbReference>
<feature type="domain" description="6-hydroxymethylpterin diphosphokinase MptE-like" evidence="6">
    <location>
        <begin position="54"/>
        <end position="189"/>
    </location>
</feature>
<accession>A0A7J3VTZ3</accession>
<keyword evidence="2 5" id="KW-0547">Nucleotide-binding</keyword>
<dbReference type="GO" id="GO:0005524">
    <property type="term" value="F:ATP binding"/>
    <property type="evidence" value="ECO:0007669"/>
    <property type="project" value="UniProtKB-UniRule"/>
</dbReference>
<keyword evidence="4 5" id="KW-0067">ATP-binding</keyword>
<evidence type="ECO:0000256" key="4">
    <source>
        <dbReference type="ARBA" id="ARBA00022840"/>
    </source>
</evidence>
<dbReference type="GO" id="GO:0003848">
    <property type="term" value="F:2-amino-4-hydroxy-6-hydroxymethyldihydropteridine diphosphokinase activity"/>
    <property type="evidence" value="ECO:0007669"/>
    <property type="project" value="UniProtKB-UniRule"/>
</dbReference>
<dbReference type="EC" id="2.7.6.3" evidence="5"/>
<comment type="similarity">
    <text evidence="5">Belongs to the archaeal 6-HMPDK family.</text>
</comment>
<sequence>METTEWLKLYEWICSELEIDPSEDLKAAALMSSMIEGRCLSRQDVARLLVRHGWAVVFGAGPSLERDFKEFLQVVESGKLCTVAADGACRVFLENGLIPDVVVTDLDGGDEALMQAAAEGSLLVVHAHGDNIHKIRQLIPSISSKLLGTTQTEPVGVLENFGGFTDGDRAVYMCEELGVKNIVVAGMDFEGAVGKHSKPYSMSEAELARKRKKLEIGKRLLTILAERTDSCLYDVSSNDSTIKGFVKTTWGSLMLQKTYLNR</sequence>
<organism evidence="7">
    <name type="scientific">Caldiarchaeum subterraneum</name>
    <dbReference type="NCBI Taxonomy" id="311458"/>
    <lineage>
        <taxon>Archaea</taxon>
        <taxon>Nitrososphaerota</taxon>
        <taxon>Candidatus Caldarchaeales</taxon>
        <taxon>Candidatus Caldarchaeaceae</taxon>
        <taxon>Candidatus Caldarchaeum</taxon>
    </lineage>
</organism>
<dbReference type="PANTHER" id="PTHR39648:SF1">
    <property type="entry name" value="6-HYDROXYMETHYL-7,8-DIHYDROPTERIN PYROPHOSPHOKINASE"/>
    <property type="match status" value="1"/>
</dbReference>
<comment type="caution">
    <text evidence="7">The sequence shown here is derived from an EMBL/GenBank/DDBJ whole genome shotgun (WGS) entry which is preliminary data.</text>
</comment>
<keyword evidence="5" id="KW-0460">Magnesium</keyword>
<keyword evidence="1 5" id="KW-0808">Transferase</keyword>
<dbReference type="InterPro" id="IPR002826">
    <property type="entry name" value="MptE-like"/>
</dbReference>
<dbReference type="Pfam" id="PF01973">
    <property type="entry name" value="MptE-like"/>
    <property type="match status" value="1"/>
</dbReference>
<comment type="catalytic activity">
    <reaction evidence="5">
        <text>6-hydroxymethyl-7,8-dihydropterin + ATP = (7,8-dihydropterin-6-yl)methyl diphosphate + AMP + H(+)</text>
        <dbReference type="Rhea" id="RHEA:11412"/>
        <dbReference type="ChEBI" id="CHEBI:15378"/>
        <dbReference type="ChEBI" id="CHEBI:30616"/>
        <dbReference type="ChEBI" id="CHEBI:44841"/>
        <dbReference type="ChEBI" id="CHEBI:72950"/>
        <dbReference type="ChEBI" id="CHEBI:456215"/>
        <dbReference type="EC" id="2.7.6.3"/>
    </reaction>
</comment>
<dbReference type="AlphaFoldDB" id="A0A7J3VTZ3"/>
<keyword evidence="3 5" id="KW-0418">Kinase</keyword>
<name>A0A7J3VTZ3_CALS0</name>
<evidence type="ECO:0000256" key="5">
    <source>
        <dbReference type="HAMAP-Rule" id="MF_02131"/>
    </source>
</evidence>
<gene>
    <name evidence="5" type="primary">mptE</name>
    <name evidence="7" type="ORF">ENM31_02910</name>
</gene>
<dbReference type="GO" id="GO:0009229">
    <property type="term" value="P:thiamine diphosphate biosynthetic process"/>
    <property type="evidence" value="ECO:0007669"/>
    <property type="project" value="InterPro"/>
</dbReference>
<dbReference type="InterPro" id="IPR027510">
    <property type="entry name" value="HMPDK_MptE"/>
</dbReference>
<comment type="function">
    <text evidence="5">Catalyzes the transfer of diphosphate from ATP to 6-hydroxymethyl-7,8-dihydropterin (6-HMD), leading to 6-hydroxymethyl-7,8-dihydropterin diphosphate (6-HMDP).</text>
</comment>
<evidence type="ECO:0000256" key="1">
    <source>
        <dbReference type="ARBA" id="ARBA00022679"/>
    </source>
</evidence>
<reference evidence="7" key="1">
    <citation type="journal article" date="2020" name="mSystems">
        <title>Genome- and Community-Level Interaction Insights into Carbon Utilization and Element Cycling Functions of Hydrothermarchaeota in Hydrothermal Sediment.</title>
        <authorList>
            <person name="Zhou Z."/>
            <person name="Liu Y."/>
            <person name="Xu W."/>
            <person name="Pan J."/>
            <person name="Luo Z.H."/>
            <person name="Li M."/>
        </authorList>
    </citation>
    <scope>NUCLEOTIDE SEQUENCE [LARGE SCALE GENOMIC DNA]</scope>
    <source>
        <strain evidence="7">SpSt-1074</strain>
    </source>
</reference>
<dbReference type="PANTHER" id="PTHR39648">
    <property type="entry name" value="6-HYDROXYMETHYL-7,8-DIHYDROPTERIN PYROPHOSPHOKINASE"/>
    <property type="match status" value="1"/>
</dbReference>
<dbReference type="InterPro" id="IPR036759">
    <property type="entry name" value="TPK_catalytic_sf"/>
</dbReference>
<evidence type="ECO:0000313" key="7">
    <source>
        <dbReference type="EMBL" id="HHM44233.1"/>
    </source>
</evidence>
<dbReference type="HAMAP" id="MF_02131">
    <property type="entry name" value="HMPDK_arch"/>
    <property type="match status" value="1"/>
</dbReference>
<dbReference type="EMBL" id="DRXH01000098">
    <property type="protein sequence ID" value="HHM44233.1"/>
    <property type="molecule type" value="Genomic_DNA"/>
</dbReference>
<evidence type="ECO:0000256" key="3">
    <source>
        <dbReference type="ARBA" id="ARBA00022777"/>
    </source>
</evidence>
<evidence type="ECO:0000259" key="6">
    <source>
        <dbReference type="Pfam" id="PF01973"/>
    </source>
</evidence>
<dbReference type="SUPFAM" id="SSF63999">
    <property type="entry name" value="Thiamin pyrophosphokinase, catalytic domain"/>
    <property type="match status" value="1"/>
</dbReference>